<dbReference type="GO" id="GO:0016758">
    <property type="term" value="F:hexosyltransferase activity"/>
    <property type="evidence" value="ECO:0007669"/>
    <property type="project" value="UniProtKB-ARBA"/>
</dbReference>
<reference evidence="3" key="1">
    <citation type="submission" date="2019-08" db="EMBL/GenBank/DDBJ databases">
        <title>Arthrobacter sp. nov., isolated from plateau pika and Tibetan wild ass.</title>
        <authorList>
            <person name="Ge Y."/>
        </authorList>
    </citation>
    <scope>NUCLEOTIDE SEQUENCE [LARGE SCALE GENOMIC DNA]</scope>
    <source>
        <strain evidence="3">HF-4214</strain>
    </source>
</reference>
<name>A0A6N7RT93_9ACTN</name>
<evidence type="ECO:0000313" key="3">
    <source>
        <dbReference type="Proteomes" id="UP000438093"/>
    </source>
</evidence>
<sequence>MSNSLVLSAYNGERYVREQLDSILAQTLPLDQVLISDDGSSDGTPQIVAECISKLNDPRWSFSANGLNKGWKRNFRDLILQSSCDYVFPCDQDDVWLPPKVQIMSTIMQEHPGIDLLACEVETFCDGGKDTKIPGVVPQNIVRENGIRRITLDPWSLYIRRPGCSYCVRKTFAEEVAPHWNPAWPHDATLWRFAAAKGTLALLDDTLIRFRRHGGNASDRKPISNSSRVTDLRYCIEMLNAIRGFQCKSGMLHPESVSFIESALPWFEARLEFLTRRSLKALAAMTAHHELYISNRGFLVDIILGLNPKITI</sequence>
<comment type="caution">
    <text evidence="2">The sequence shown here is derived from an EMBL/GenBank/DDBJ whole genome shotgun (WGS) entry which is preliminary data.</text>
</comment>
<protein>
    <submittedName>
        <fullName evidence="2">Glycosyltransferase</fullName>
    </submittedName>
</protein>
<dbReference type="RefSeq" id="WP_154334937.1">
    <property type="nucleotide sequence ID" value="NZ_VTFY01000021.1"/>
</dbReference>
<dbReference type="Pfam" id="PF00535">
    <property type="entry name" value="Glycos_transf_2"/>
    <property type="match status" value="1"/>
</dbReference>
<dbReference type="PANTHER" id="PTHR22916">
    <property type="entry name" value="GLYCOSYLTRANSFERASE"/>
    <property type="match status" value="1"/>
</dbReference>
<proteinExistence type="predicted"/>
<feature type="domain" description="Glycosyltransferase 2-like" evidence="1">
    <location>
        <begin position="4"/>
        <end position="118"/>
    </location>
</feature>
<dbReference type="SUPFAM" id="SSF53448">
    <property type="entry name" value="Nucleotide-diphospho-sugar transferases"/>
    <property type="match status" value="1"/>
</dbReference>
<dbReference type="Gene3D" id="3.90.550.10">
    <property type="entry name" value="Spore Coat Polysaccharide Biosynthesis Protein SpsA, Chain A"/>
    <property type="match status" value="1"/>
</dbReference>
<dbReference type="Proteomes" id="UP000438093">
    <property type="component" value="Unassembled WGS sequence"/>
</dbReference>
<organism evidence="2 3">
    <name type="scientific">Eggerthella guodeyinii</name>
    <dbReference type="NCBI Taxonomy" id="2690837"/>
    <lineage>
        <taxon>Bacteria</taxon>
        <taxon>Bacillati</taxon>
        <taxon>Actinomycetota</taxon>
        <taxon>Coriobacteriia</taxon>
        <taxon>Eggerthellales</taxon>
        <taxon>Eggerthellaceae</taxon>
        <taxon>Eggerthella</taxon>
    </lineage>
</organism>
<accession>A0A6N7RT93</accession>
<dbReference type="AlphaFoldDB" id="A0A6N7RT93"/>
<gene>
    <name evidence="2" type="ORF">GJG86_16510</name>
</gene>
<dbReference type="PANTHER" id="PTHR22916:SF3">
    <property type="entry name" value="UDP-GLCNAC:BETAGAL BETA-1,3-N-ACETYLGLUCOSAMINYLTRANSFERASE-LIKE PROTEIN 1"/>
    <property type="match status" value="1"/>
</dbReference>
<evidence type="ECO:0000259" key="1">
    <source>
        <dbReference type="Pfam" id="PF00535"/>
    </source>
</evidence>
<dbReference type="InterPro" id="IPR001173">
    <property type="entry name" value="Glyco_trans_2-like"/>
</dbReference>
<keyword evidence="2" id="KW-0808">Transferase</keyword>
<dbReference type="InterPro" id="IPR029044">
    <property type="entry name" value="Nucleotide-diphossugar_trans"/>
</dbReference>
<evidence type="ECO:0000313" key="2">
    <source>
        <dbReference type="EMBL" id="MRX84080.1"/>
    </source>
</evidence>
<keyword evidence="3" id="KW-1185">Reference proteome</keyword>
<dbReference type="EMBL" id="VTFY01000021">
    <property type="protein sequence ID" value="MRX84080.1"/>
    <property type="molecule type" value="Genomic_DNA"/>
</dbReference>